<sequence length="120" mass="13332">MKKAKKASKHAFFIQQHIRGSSEGSRVTLKVHDELTLKSLNEGASVIPEVLDEPSDYSSCSSFDSEFVVEDISSDEADVTEKADQSKKTDDQKVKEEHVGNQRGNEQARDVQAKVHDSEP</sequence>
<proteinExistence type="predicted"/>
<reference evidence="2" key="2">
    <citation type="submission" date="2022-01" db="EMBL/GenBank/DDBJ databases">
        <authorList>
            <person name="Yamashiro T."/>
            <person name="Shiraishi A."/>
            <person name="Satake H."/>
            <person name="Nakayama K."/>
        </authorList>
    </citation>
    <scope>NUCLEOTIDE SEQUENCE</scope>
</reference>
<evidence type="ECO:0000313" key="2">
    <source>
        <dbReference type="EMBL" id="GJT18791.1"/>
    </source>
</evidence>
<gene>
    <name evidence="2" type="ORF">Tco_0877497</name>
</gene>
<name>A0ABQ5BVK2_9ASTR</name>
<protein>
    <submittedName>
        <fullName evidence="2">Uncharacterized protein</fullName>
    </submittedName>
</protein>
<evidence type="ECO:0000313" key="3">
    <source>
        <dbReference type="Proteomes" id="UP001151760"/>
    </source>
</evidence>
<dbReference type="Proteomes" id="UP001151760">
    <property type="component" value="Unassembled WGS sequence"/>
</dbReference>
<evidence type="ECO:0000256" key="1">
    <source>
        <dbReference type="SAM" id="MobiDB-lite"/>
    </source>
</evidence>
<comment type="caution">
    <text evidence="2">The sequence shown here is derived from an EMBL/GenBank/DDBJ whole genome shotgun (WGS) entry which is preliminary data.</text>
</comment>
<dbReference type="EMBL" id="BQNB010013666">
    <property type="protein sequence ID" value="GJT18791.1"/>
    <property type="molecule type" value="Genomic_DNA"/>
</dbReference>
<reference evidence="2" key="1">
    <citation type="journal article" date="2022" name="Int. J. Mol. Sci.">
        <title>Draft Genome of Tanacetum Coccineum: Genomic Comparison of Closely Related Tanacetum-Family Plants.</title>
        <authorList>
            <person name="Yamashiro T."/>
            <person name="Shiraishi A."/>
            <person name="Nakayama K."/>
            <person name="Satake H."/>
        </authorList>
    </citation>
    <scope>NUCLEOTIDE SEQUENCE</scope>
</reference>
<feature type="compositionally biased region" description="Basic and acidic residues" evidence="1">
    <location>
        <begin position="79"/>
        <end position="120"/>
    </location>
</feature>
<keyword evidence="3" id="KW-1185">Reference proteome</keyword>
<organism evidence="2 3">
    <name type="scientific">Tanacetum coccineum</name>
    <dbReference type="NCBI Taxonomy" id="301880"/>
    <lineage>
        <taxon>Eukaryota</taxon>
        <taxon>Viridiplantae</taxon>
        <taxon>Streptophyta</taxon>
        <taxon>Embryophyta</taxon>
        <taxon>Tracheophyta</taxon>
        <taxon>Spermatophyta</taxon>
        <taxon>Magnoliopsida</taxon>
        <taxon>eudicotyledons</taxon>
        <taxon>Gunneridae</taxon>
        <taxon>Pentapetalae</taxon>
        <taxon>asterids</taxon>
        <taxon>campanulids</taxon>
        <taxon>Asterales</taxon>
        <taxon>Asteraceae</taxon>
        <taxon>Asteroideae</taxon>
        <taxon>Anthemideae</taxon>
        <taxon>Anthemidinae</taxon>
        <taxon>Tanacetum</taxon>
    </lineage>
</organism>
<feature type="region of interest" description="Disordered" evidence="1">
    <location>
        <begin position="74"/>
        <end position="120"/>
    </location>
</feature>
<accession>A0ABQ5BVK2</accession>